<evidence type="ECO:0000313" key="2">
    <source>
        <dbReference type="EMBL" id="EKK01541.1"/>
    </source>
</evidence>
<dbReference type="AlphaFoldDB" id="K5E6X1"/>
<gene>
    <name evidence="2" type="ORF">RBSH_03140</name>
</gene>
<dbReference type="InterPro" id="IPR018668">
    <property type="entry name" value="DNA-binding_VF530-like"/>
</dbReference>
<reference evidence="2 3" key="1">
    <citation type="journal article" date="2013" name="Mar. Genomics">
        <title>Expression of sulfatases in Rhodopirellula baltica and the diversity of sulfatases in the genus Rhodopirellula.</title>
        <authorList>
            <person name="Wegner C.E."/>
            <person name="Richter-Heitmann T."/>
            <person name="Klindworth A."/>
            <person name="Klockow C."/>
            <person name="Richter M."/>
            <person name="Achstetter T."/>
            <person name="Glockner F.O."/>
            <person name="Harder J."/>
        </authorList>
    </citation>
    <scope>NUCLEOTIDE SEQUENCE [LARGE SCALE GENOMIC DNA]</scope>
    <source>
        <strain evidence="2 3">SH28</strain>
    </source>
</reference>
<feature type="region of interest" description="Disordered" evidence="1">
    <location>
        <begin position="96"/>
        <end position="127"/>
    </location>
</feature>
<dbReference type="EMBL" id="AMCW01000092">
    <property type="protein sequence ID" value="EKK01541.1"/>
    <property type="molecule type" value="Genomic_DNA"/>
</dbReference>
<dbReference type="Pfam" id="PF09905">
    <property type="entry name" value="VF530"/>
    <property type="match status" value="1"/>
</dbReference>
<dbReference type="GO" id="GO:0003677">
    <property type="term" value="F:DNA binding"/>
    <property type="evidence" value="ECO:0007669"/>
    <property type="project" value="InterPro"/>
</dbReference>
<proteinExistence type="predicted"/>
<sequence length="127" mass="14549">MNDPQSNPPASDHPPVSESGQPNNSQPNNPLHGVTLKAMVEYLVDEYGWERLGERIRIDCFTYDPSINSSLKFLRKTEWARAKVERLYLDSISYDERKGKRASQATETPAMPGNVWERARRRDANDD</sequence>
<dbReference type="Proteomes" id="UP000007993">
    <property type="component" value="Unassembled WGS sequence"/>
</dbReference>
<evidence type="ECO:0000313" key="3">
    <source>
        <dbReference type="Proteomes" id="UP000007993"/>
    </source>
</evidence>
<name>K5E6X1_RHOBT</name>
<feature type="region of interest" description="Disordered" evidence="1">
    <location>
        <begin position="1"/>
        <end position="32"/>
    </location>
</feature>
<feature type="compositionally biased region" description="Low complexity" evidence="1">
    <location>
        <begin position="21"/>
        <end position="30"/>
    </location>
</feature>
<feature type="compositionally biased region" description="Basic and acidic residues" evidence="1">
    <location>
        <begin position="117"/>
        <end position="127"/>
    </location>
</feature>
<dbReference type="RefSeq" id="WP_007332825.1">
    <property type="nucleotide sequence ID" value="NZ_AMCW01000092.1"/>
</dbReference>
<dbReference type="InterPro" id="IPR036361">
    <property type="entry name" value="SAP_dom_sf"/>
</dbReference>
<dbReference type="Gene3D" id="1.10.720.30">
    <property type="entry name" value="SAP domain"/>
    <property type="match status" value="1"/>
</dbReference>
<dbReference type="PATRIC" id="fig|993517.3.peg.3408"/>
<comment type="caution">
    <text evidence="2">The sequence shown here is derived from an EMBL/GenBank/DDBJ whole genome shotgun (WGS) entry which is preliminary data.</text>
</comment>
<evidence type="ECO:0000256" key="1">
    <source>
        <dbReference type="SAM" id="MobiDB-lite"/>
    </source>
</evidence>
<accession>K5E6X1</accession>
<organism evidence="2 3">
    <name type="scientific">Rhodopirellula baltica SH28</name>
    <dbReference type="NCBI Taxonomy" id="993517"/>
    <lineage>
        <taxon>Bacteria</taxon>
        <taxon>Pseudomonadati</taxon>
        <taxon>Planctomycetota</taxon>
        <taxon>Planctomycetia</taxon>
        <taxon>Pirellulales</taxon>
        <taxon>Pirellulaceae</taxon>
        <taxon>Rhodopirellula</taxon>
    </lineage>
</organism>
<protein>
    <submittedName>
        <fullName evidence="2">Uncharacterized protein</fullName>
    </submittedName>
</protein>